<name>A0A0H3ZX96_VIBSP</name>
<sequence length="75" mass="8658">MGKKRVAELEAQGVLNQPKTVPLSVLLDLFMAERDLWDNTGRTKRYVIKMLRDCDIAQVESNQLRTSDLIEHCKK</sequence>
<proteinExistence type="predicted"/>
<reference evidence="1" key="1">
    <citation type="journal article" date="2015" name="MBio">
        <title>Eco-Evolutionary Dynamics of Episomes among Ecologically Cohesive Bacterial Populations.</title>
        <authorList>
            <person name="Xue H."/>
            <person name="Cordero O.X."/>
            <person name="Camas F.M."/>
            <person name="Trimble W."/>
            <person name="Meyer F."/>
            <person name="Guglielmini J."/>
            <person name="Rocha E.P."/>
            <person name="Polz M.F."/>
        </authorList>
    </citation>
    <scope>NUCLEOTIDE SEQUENCE</scope>
    <source>
        <strain evidence="1">5S_214</strain>
    </source>
</reference>
<accession>A0A0H3ZX96</accession>
<protein>
    <submittedName>
        <fullName evidence="1">Site-specific recombinase, phage integrase family</fullName>
    </submittedName>
</protein>
<evidence type="ECO:0000313" key="1">
    <source>
        <dbReference type="EMBL" id="AKN38504.1"/>
    </source>
</evidence>
<dbReference type="EMBL" id="KP795588">
    <property type="protein sequence ID" value="AKN38504.1"/>
    <property type="molecule type" value="Genomic_DNA"/>
</dbReference>
<organism evidence="1">
    <name type="scientific">Vibrio splendidus</name>
    <dbReference type="NCBI Taxonomy" id="29497"/>
    <lineage>
        <taxon>Bacteria</taxon>
        <taxon>Pseudomonadati</taxon>
        <taxon>Pseudomonadota</taxon>
        <taxon>Gammaproteobacteria</taxon>
        <taxon>Vibrionales</taxon>
        <taxon>Vibrionaceae</taxon>
        <taxon>Vibrio</taxon>
    </lineage>
</organism>
<dbReference type="AlphaFoldDB" id="A0A0H3ZX96"/>